<dbReference type="InterPro" id="IPR036803">
    <property type="entry name" value="Porphobilinogen_deaminase_C_sf"/>
</dbReference>
<dbReference type="AlphaFoldDB" id="A0A1V3WR92"/>
<dbReference type="Proteomes" id="UP000189229">
    <property type="component" value="Unassembled WGS sequence"/>
</dbReference>
<gene>
    <name evidence="1" type="ORF">BZL30_7436</name>
</gene>
<proteinExistence type="predicted"/>
<dbReference type="EMBL" id="MVBM01000007">
    <property type="protein sequence ID" value="OOK68851.1"/>
    <property type="molecule type" value="Genomic_DNA"/>
</dbReference>
<keyword evidence="1" id="KW-0808">Transferase</keyword>
<accession>A0A1V3WR92</accession>
<name>A0A1V3WR92_MYCKA</name>
<dbReference type="GO" id="GO:0033014">
    <property type="term" value="P:tetrapyrrole biosynthetic process"/>
    <property type="evidence" value="ECO:0007669"/>
    <property type="project" value="InterPro"/>
</dbReference>
<organism evidence="1 2">
    <name type="scientific">Mycobacterium kansasii</name>
    <dbReference type="NCBI Taxonomy" id="1768"/>
    <lineage>
        <taxon>Bacteria</taxon>
        <taxon>Bacillati</taxon>
        <taxon>Actinomycetota</taxon>
        <taxon>Actinomycetes</taxon>
        <taxon>Mycobacteriales</taxon>
        <taxon>Mycobacteriaceae</taxon>
        <taxon>Mycobacterium</taxon>
    </lineage>
</organism>
<dbReference type="EC" id="2.5.1.61" evidence="1"/>
<evidence type="ECO:0000313" key="2">
    <source>
        <dbReference type="Proteomes" id="UP000189229"/>
    </source>
</evidence>
<reference evidence="1 2" key="1">
    <citation type="submission" date="2017-02" db="EMBL/GenBank/DDBJ databases">
        <title>Complete genome sequences of Mycobacterium kansasii strains isolated from rhesus macaques.</title>
        <authorList>
            <person name="Panda A."/>
            <person name="Nagaraj S."/>
            <person name="Zhao X."/>
            <person name="Tettelin H."/>
            <person name="Detolla L.J."/>
        </authorList>
    </citation>
    <scope>NUCLEOTIDE SEQUENCE [LARGE SCALE GENOMIC DNA]</scope>
    <source>
        <strain evidence="1 2">11-3813</strain>
    </source>
</reference>
<evidence type="ECO:0000313" key="1">
    <source>
        <dbReference type="EMBL" id="OOK68851.1"/>
    </source>
</evidence>
<sequence length="54" mass="5807">MAALDGSDVIRASGVGTSGRARELGLSVAAELFELGARELMWGARQDPRKEKFE</sequence>
<dbReference type="GO" id="GO:0004418">
    <property type="term" value="F:hydroxymethylbilane synthase activity"/>
    <property type="evidence" value="ECO:0007669"/>
    <property type="project" value="UniProtKB-EC"/>
</dbReference>
<protein>
    <submittedName>
        <fullName evidence="1">Porphobilinogen deaminase domain protein</fullName>
        <ecNumber evidence="1">2.5.1.61</ecNumber>
    </submittedName>
</protein>
<dbReference type="SUPFAM" id="SSF54782">
    <property type="entry name" value="Porphobilinogen deaminase (hydroxymethylbilane synthase), C-terminal domain"/>
    <property type="match status" value="1"/>
</dbReference>
<comment type="caution">
    <text evidence="1">The sequence shown here is derived from an EMBL/GenBank/DDBJ whole genome shotgun (WGS) entry which is preliminary data.</text>
</comment>